<dbReference type="Proteomes" id="UP000005240">
    <property type="component" value="Unassembled WGS sequence"/>
</dbReference>
<feature type="compositionally biased region" description="Low complexity" evidence="1">
    <location>
        <begin position="119"/>
        <end position="132"/>
    </location>
</feature>
<feature type="region of interest" description="Disordered" evidence="1">
    <location>
        <begin position="46"/>
        <end position="192"/>
    </location>
</feature>
<protein>
    <submittedName>
        <fullName evidence="2 3">Uncharacterized protein</fullName>
    </submittedName>
</protein>
<feature type="compositionally biased region" description="Polar residues" evidence="1">
    <location>
        <begin position="150"/>
        <end position="165"/>
    </location>
</feature>
<feature type="region of interest" description="Disordered" evidence="1">
    <location>
        <begin position="1"/>
        <end position="34"/>
    </location>
</feature>
<accession>A0A180GAC6</accession>
<evidence type="ECO:0000313" key="2">
    <source>
        <dbReference type="EMBL" id="OAV89570.1"/>
    </source>
</evidence>
<dbReference type="OrthoDB" id="2497561at2759"/>
<feature type="compositionally biased region" description="Polar residues" evidence="1">
    <location>
        <begin position="1"/>
        <end position="13"/>
    </location>
</feature>
<organism evidence="2">
    <name type="scientific">Puccinia triticina (isolate 1-1 / race 1 (BBBD))</name>
    <name type="common">Brown leaf rust fungus</name>
    <dbReference type="NCBI Taxonomy" id="630390"/>
    <lineage>
        <taxon>Eukaryota</taxon>
        <taxon>Fungi</taxon>
        <taxon>Dikarya</taxon>
        <taxon>Basidiomycota</taxon>
        <taxon>Pucciniomycotina</taxon>
        <taxon>Pucciniomycetes</taxon>
        <taxon>Pucciniales</taxon>
        <taxon>Pucciniaceae</taxon>
        <taxon>Puccinia</taxon>
    </lineage>
</organism>
<dbReference type="AlphaFoldDB" id="A0A180GAC6"/>
<sequence length="333" mass="37083">MHHPSQNGHQEVANTYLRRNKPPALSRPFPPGFTPVDVELSPCAHRSMKKSDCSPVFLPPALRSPLPPPEESLTIEKQRARPNRLVKTPPAPQPSQRNQAKFIPTIRRICNATRPSQRSPSHSVSDTSSPSTAHGRSDHSASHNERAQMPMTNRLRSLSQHSSIKSRPKLRDLKPCSSSDSSHENTSDSCRDKPILSQVKLIAKTSFPRIRSTSTSLSGSPIERATHPLLPRRPQEQTENRSKSKPESSCARPSTRKPSPSCTGRGKVDYIPPSYVCFNSDDVHQTETAREDELLKKLPDEMLDNWAGWRREILLSTCDSPRSPETSVSHGVS</sequence>
<evidence type="ECO:0000256" key="1">
    <source>
        <dbReference type="SAM" id="MobiDB-lite"/>
    </source>
</evidence>
<feature type="compositionally biased region" description="Basic and acidic residues" evidence="1">
    <location>
        <begin position="233"/>
        <end position="246"/>
    </location>
</feature>
<dbReference type="VEuPathDB" id="FungiDB:PTTG_28643"/>
<feature type="compositionally biased region" description="Basic and acidic residues" evidence="1">
    <location>
        <begin position="135"/>
        <end position="146"/>
    </location>
</feature>
<dbReference type="EMBL" id="ADAS02000124">
    <property type="protein sequence ID" value="OAV89570.1"/>
    <property type="molecule type" value="Genomic_DNA"/>
</dbReference>
<proteinExistence type="predicted"/>
<reference evidence="3 4" key="3">
    <citation type="journal article" date="2017" name="G3 (Bethesda)">
        <title>Comparative analysis highlights variable genome content of wheat rusts and divergence of the mating loci.</title>
        <authorList>
            <person name="Cuomo C.A."/>
            <person name="Bakkeren G."/>
            <person name="Khalil H.B."/>
            <person name="Panwar V."/>
            <person name="Joly D."/>
            <person name="Linning R."/>
            <person name="Sakthikumar S."/>
            <person name="Song X."/>
            <person name="Adiconis X."/>
            <person name="Fan L."/>
            <person name="Goldberg J.M."/>
            <person name="Levin J.Z."/>
            <person name="Young S."/>
            <person name="Zeng Q."/>
            <person name="Anikster Y."/>
            <person name="Bruce M."/>
            <person name="Wang M."/>
            <person name="Yin C."/>
            <person name="McCallum B."/>
            <person name="Szabo L.J."/>
            <person name="Hulbert S."/>
            <person name="Chen X."/>
            <person name="Fellers J.P."/>
        </authorList>
    </citation>
    <scope>NUCLEOTIDE SEQUENCE</scope>
    <source>
        <strain evidence="4">Isolate 1-1 / race 1 (BBBD)</strain>
        <strain evidence="3">isolate 1-1 / race 1 (BBBD)</strain>
    </source>
</reference>
<evidence type="ECO:0000313" key="4">
    <source>
        <dbReference type="Proteomes" id="UP000005240"/>
    </source>
</evidence>
<reference evidence="2" key="1">
    <citation type="submission" date="2009-11" db="EMBL/GenBank/DDBJ databases">
        <authorList>
            <consortium name="The Broad Institute Genome Sequencing Platform"/>
            <person name="Ward D."/>
            <person name="Feldgarden M."/>
            <person name="Earl A."/>
            <person name="Young S.K."/>
            <person name="Zeng Q."/>
            <person name="Koehrsen M."/>
            <person name="Alvarado L."/>
            <person name="Berlin A."/>
            <person name="Bochicchio J."/>
            <person name="Borenstein D."/>
            <person name="Chapman S.B."/>
            <person name="Chen Z."/>
            <person name="Engels R."/>
            <person name="Freedman E."/>
            <person name="Gellesch M."/>
            <person name="Goldberg J."/>
            <person name="Griggs A."/>
            <person name="Gujja S."/>
            <person name="Heilman E."/>
            <person name="Heiman D."/>
            <person name="Hepburn T."/>
            <person name="Howarth C."/>
            <person name="Jen D."/>
            <person name="Larson L."/>
            <person name="Lewis B."/>
            <person name="Mehta T."/>
            <person name="Park D."/>
            <person name="Pearson M."/>
            <person name="Roberts A."/>
            <person name="Saif S."/>
            <person name="Shea T."/>
            <person name="Shenoy N."/>
            <person name="Sisk P."/>
            <person name="Stolte C."/>
            <person name="Sykes S."/>
            <person name="Thomson T."/>
            <person name="Walk T."/>
            <person name="White J."/>
            <person name="Yandava C."/>
            <person name="Izard J."/>
            <person name="Baranova O.V."/>
            <person name="Blanton J.M."/>
            <person name="Tanner A.C."/>
            <person name="Dewhirst F.E."/>
            <person name="Haas B."/>
            <person name="Nusbaum C."/>
            <person name="Birren B."/>
        </authorList>
    </citation>
    <scope>NUCLEOTIDE SEQUENCE [LARGE SCALE GENOMIC DNA]</scope>
    <source>
        <strain evidence="2">1-1 BBBD Race 1</strain>
    </source>
</reference>
<reference evidence="3" key="4">
    <citation type="submission" date="2025-05" db="UniProtKB">
        <authorList>
            <consortium name="EnsemblFungi"/>
        </authorList>
    </citation>
    <scope>IDENTIFICATION</scope>
    <source>
        <strain evidence="3">isolate 1-1 / race 1 (BBBD)</strain>
    </source>
</reference>
<dbReference type="EnsemblFungi" id="PTTG_28643-t43_1">
    <property type="protein sequence ID" value="PTTG_28643-t43_1-p1"/>
    <property type="gene ID" value="PTTG_28643"/>
</dbReference>
<gene>
    <name evidence="2" type="ORF">PTTG_28643</name>
</gene>
<keyword evidence="4" id="KW-1185">Reference proteome</keyword>
<feature type="region of interest" description="Disordered" evidence="1">
    <location>
        <begin position="210"/>
        <end position="266"/>
    </location>
</feature>
<name>A0A180GAC6_PUCT1</name>
<reference evidence="2" key="2">
    <citation type="submission" date="2016-05" db="EMBL/GenBank/DDBJ databases">
        <title>Comparative analysis highlights variable genome content of wheat rusts and divergence of the mating loci.</title>
        <authorList>
            <person name="Cuomo C.A."/>
            <person name="Bakkeren G."/>
            <person name="Szabo L."/>
            <person name="Khalil H."/>
            <person name="Joly D."/>
            <person name="Goldberg J."/>
            <person name="Young S."/>
            <person name="Zeng Q."/>
            <person name="Fellers J."/>
        </authorList>
    </citation>
    <scope>NUCLEOTIDE SEQUENCE [LARGE SCALE GENOMIC DNA]</scope>
    <source>
        <strain evidence="2">1-1 BBBD Race 1</strain>
    </source>
</reference>
<evidence type="ECO:0000313" key="3">
    <source>
        <dbReference type="EnsemblFungi" id="PTTG_28643-t43_1-p1"/>
    </source>
</evidence>
<feature type="compositionally biased region" description="Basic and acidic residues" evidence="1">
    <location>
        <begin position="181"/>
        <end position="192"/>
    </location>
</feature>